<dbReference type="Proteomes" id="UP001356095">
    <property type="component" value="Unassembled WGS sequence"/>
</dbReference>
<feature type="region of interest" description="Disordered" evidence="6">
    <location>
        <begin position="1"/>
        <end position="36"/>
    </location>
</feature>
<keyword evidence="8" id="KW-1185">Reference proteome</keyword>
<evidence type="ECO:0000256" key="1">
    <source>
        <dbReference type="ARBA" id="ARBA00004141"/>
    </source>
</evidence>
<accession>A0ABU7K583</accession>
<keyword evidence="5" id="KW-1003">Cell membrane</keyword>
<proteinExistence type="inferred from homology"/>
<keyword evidence="2 5" id="KW-0812">Transmembrane</keyword>
<evidence type="ECO:0000313" key="8">
    <source>
        <dbReference type="Proteomes" id="UP001356095"/>
    </source>
</evidence>
<name>A0ABU7K583_9ACTN</name>
<comment type="subcellular location">
    <subcellularLocation>
        <location evidence="5">Cell membrane</location>
        <topology evidence="5">Multi-pass membrane protein</topology>
    </subcellularLocation>
    <subcellularLocation>
        <location evidence="1">Membrane</location>
        <topology evidence="1">Multi-pass membrane protein</topology>
    </subcellularLocation>
</comment>
<comment type="caution">
    <text evidence="7">The sequence shown here is derived from an EMBL/GenBank/DDBJ whole genome shotgun (WGS) entry which is preliminary data.</text>
</comment>
<feature type="transmembrane region" description="Helical" evidence="5">
    <location>
        <begin position="46"/>
        <end position="79"/>
    </location>
</feature>
<gene>
    <name evidence="7" type="ORF">Q8791_09260</name>
</gene>
<feature type="transmembrane region" description="Helical" evidence="5">
    <location>
        <begin position="116"/>
        <end position="134"/>
    </location>
</feature>
<protein>
    <recommendedName>
        <fullName evidence="5">Probable membrane transporter protein</fullName>
    </recommendedName>
</protein>
<organism evidence="7 8">
    <name type="scientific">Nocardiopsis codii</name>
    <dbReference type="NCBI Taxonomy" id="3065942"/>
    <lineage>
        <taxon>Bacteria</taxon>
        <taxon>Bacillati</taxon>
        <taxon>Actinomycetota</taxon>
        <taxon>Actinomycetes</taxon>
        <taxon>Streptosporangiales</taxon>
        <taxon>Nocardiopsidaceae</taxon>
        <taxon>Nocardiopsis</taxon>
    </lineage>
</organism>
<sequence length="140" mass="14078">MPRGPLSAPRDRRATGGRCHDGAARCAGPRPRGAGARRGGVRLVEWAAVAGAGSLAGLINVVVGPGTLVTFPVLLLFGYPPPVADTSNTIGLVGGNLSGTFGYRGELRATARLARLLPPVSLAGIVVAGSAAVVDKVFLS</sequence>
<feature type="compositionally biased region" description="Low complexity" evidence="6">
    <location>
        <begin position="24"/>
        <end position="34"/>
    </location>
</feature>
<evidence type="ECO:0000256" key="3">
    <source>
        <dbReference type="ARBA" id="ARBA00022989"/>
    </source>
</evidence>
<keyword evidence="4 5" id="KW-0472">Membrane</keyword>
<evidence type="ECO:0000256" key="6">
    <source>
        <dbReference type="SAM" id="MobiDB-lite"/>
    </source>
</evidence>
<feature type="compositionally biased region" description="Basic and acidic residues" evidence="6">
    <location>
        <begin position="9"/>
        <end position="23"/>
    </location>
</feature>
<dbReference type="Pfam" id="PF01925">
    <property type="entry name" value="TauE"/>
    <property type="match status" value="1"/>
</dbReference>
<evidence type="ECO:0000256" key="2">
    <source>
        <dbReference type="ARBA" id="ARBA00022692"/>
    </source>
</evidence>
<keyword evidence="3 5" id="KW-1133">Transmembrane helix</keyword>
<reference evidence="7 8" key="1">
    <citation type="submission" date="2023-08" db="EMBL/GenBank/DDBJ databases">
        <authorList>
            <person name="Girao M."/>
            <person name="Carvalho M.F."/>
        </authorList>
    </citation>
    <scope>NUCLEOTIDE SEQUENCE [LARGE SCALE GENOMIC DNA]</scope>
    <source>
        <strain evidence="7 8">CT-R113</strain>
    </source>
</reference>
<dbReference type="InterPro" id="IPR002781">
    <property type="entry name" value="TM_pro_TauE-like"/>
</dbReference>
<evidence type="ECO:0000256" key="5">
    <source>
        <dbReference type="RuleBase" id="RU363041"/>
    </source>
</evidence>
<dbReference type="EMBL" id="JAUZMY010000007">
    <property type="protein sequence ID" value="MEE2037406.1"/>
    <property type="molecule type" value="Genomic_DNA"/>
</dbReference>
<evidence type="ECO:0000313" key="7">
    <source>
        <dbReference type="EMBL" id="MEE2037406.1"/>
    </source>
</evidence>
<evidence type="ECO:0000256" key="4">
    <source>
        <dbReference type="ARBA" id="ARBA00023136"/>
    </source>
</evidence>
<comment type="similarity">
    <text evidence="5">Belongs to the 4-toluene sulfonate uptake permease (TSUP) (TC 2.A.102) family.</text>
</comment>
<dbReference type="RefSeq" id="WP_330091203.1">
    <property type="nucleotide sequence ID" value="NZ_JAUZMY010000007.1"/>
</dbReference>